<evidence type="ECO:0000313" key="3">
    <source>
        <dbReference type="EMBL" id="CUU59695.1"/>
    </source>
</evidence>
<sequence>MLLIDEDARQDALDALTDAGTWIASAAHWTEIDRTVATMAAAAATGDVQLLTTATAHLEYLSTRRATDAGKGPKTPPPEPVRDRLNETIHKIGK</sequence>
<reference evidence="4" key="1">
    <citation type="submission" date="2015-11" db="EMBL/GenBank/DDBJ databases">
        <authorList>
            <person name="Varghese N."/>
        </authorList>
    </citation>
    <scope>NUCLEOTIDE SEQUENCE [LARGE SCALE GENOMIC DNA]</scope>
    <source>
        <strain evidence="4">DSM 45899</strain>
    </source>
</reference>
<evidence type="ECO:0000313" key="4">
    <source>
        <dbReference type="Proteomes" id="UP000198802"/>
    </source>
</evidence>
<accession>A0A0S4QX08</accession>
<organism evidence="3 4">
    <name type="scientific">Parafrankia irregularis</name>
    <dbReference type="NCBI Taxonomy" id="795642"/>
    <lineage>
        <taxon>Bacteria</taxon>
        <taxon>Bacillati</taxon>
        <taxon>Actinomycetota</taxon>
        <taxon>Actinomycetes</taxon>
        <taxon>Frankiales</taxon>
        <taxon>Frankiaceae</taxon>
        <taxon>Parafrankia</taxon>
    </lineage>
</organism>
<dbReference type="Pfam" id="PF20271">
    <property type="entry name" value="CATASP"/>
    <property type="match status" value="1"/>
</dbReference>
<dbReference type="InterPro" id="IPR046924">
    <property type="entry name" value="CATASP"/>
</dbReference>
<proteinExistence type="predicted"/>
<protein>
    <recommendedName>
        <fullName evidence="2">CATRA-Associated Small Protein domain-containing protein</fullName>
    </recommendedName>
</protein>
<dbReference type="AlphaFoldDB" id="A0A0S4QX08"/>
<dbReference type="Proteomes" id="UP000198802">
    <property type="component" value="Unassembled WGS sequence"/>
</dbReference>
<gene>
    <name evidence="3" type="ORF">Ga0074812_13075</name>
</gene>
<dbReference type="RefSeq" id="WP_091283950.1">
    <property type="nucleotide sequence ID" value="NZ_FAOZ01000030.1"/>
</dbReference>
<feature type="region of interest" description="Disordered" evidence="1">
    <location>
        <begin position="62"/>
        <end position="94"/>
    </location>
</feature>
<feature type="domain" description="CATRA-Associated Small Protein" evidence="2">
    <location>
        <begin position="11"/>
        <end position="93"/>
    </location>
</feature>
<keyword evidence="4" id="KW-1185">Reference proteome</keyword>
<evidence type="ECO:0000259" key="2">
    <source>
        <dbReference type="Pfam" id="PF20271"/>
    </source>
</evidence>
<evidence type="ECO:0000256" key="1">
    <source>
        <dbReference type="SAM" id="MobiDB-lite"/>
    </source>
</evidence>
<dbReference type="EMBL" id="FAOZ01000030">
    <property type="protein sequence ID" value="CUU59695.1"/>
    <property type="molecule type" value="Genomic_DNA"/>
</dbReference>
<feature type="compositionally biased region" description="Basic and acidic residues" evidence="1">
    <location>
        <begin position="80"/>
        <end position="94"/>
    </location>
</feature>
<name>A0A0S4QX08_9ACTN</name>